<keyword evidence="7" id="KW-1185">Reference proteome</keyword>
<dbReference type="RefSeq" id="WP_365768931.1">
    <property type="nucleotide sequence ID" value="NZ_JBHSKH010000091.1"/>
</dbReference>
<dbReference type="Proteomes" id="UP001597058">
    <property type="component" value="Unassembled WGS sequence"/>
</dbReference>
<reference evidence="7" key="1">
    <citation type="journal article" date="2019" name="Int. J. Syst. Evol. Microbiol.">
        <title>The Global Catalogue of Microorganisms (GCM) 10K type strain sequencing project: providing services to taxonomists for standard genome sequencing and annotation.</title>
        <authorList>
            <consortium name="The Broad Institute Genomics Platform"/>
            <consortium name="The Broad Institute Genome Sequencing Center for Infectious Disease"/>
            <person name="Wu L."/>
            <person name="Ma J."/>
        </authorList>
    </citation>
    <scope>NUCLEOTIDE SEQUENCE [LARGE SCALE GENOMIC DNA]</scope>
    <source>
        <strain evidence="7">CGMCC 4.7020</strain>
    </source>
</reference>
<dbReference type="InterPro" id="IPR015815">
    <property type="entry name" value="HIBADH-related"/>
</dbReference>
<dbReference type="GO" id="GO:0016491">
    <property type="term" value="F:oxidoreductase activity"/>
    <property type="evidence" value="ECO:0007669"/>
    <property type="project" value="UniProtKB-KW"/>
</dbReference>
<feature type="domain" description="6-phosphogluconate dehydrogenase NADP-binding" evidence="4">
    <location>
        <begin position="10"/>
        <end position="169"/>
    </location>
</feature>
<feature type="domain" description="3-hydroxyisobutyrate dehydrogenase-like NAD-binding" evidence="5">
    <location>
        <begin position="174"/>
        <end position="289"/>
    </location>
</feature>
<dbReference type="InterPro" id="IPR029154">
    <property type="entry name" value="HIBADH-like_NADP-bd"/>
</dbReference>
<protein>
    <submittedName>
        <fullName evidence="6">NAD(P)-dependent oxidoreductase</fullName>
        <ecNumber evidence="6">1.1.-.-</ecNumber>
    </submittedName>
</protein>
<keyword evidence="2 6" id="KW-0560">Oxidoreductase</keyword>
<organism evidence="6 7">
    <name type="scientific">Streptomyces kaempferi</name>
    <dbReference type="NCBI Taxonomy" id="333725"/>
    <lineage>
        <taxon>Bacteria</taxon>
        <taxon>Bacillati</taxon>
        <taxon>Actinomycetota</taxon>
        <taxon>Actinomycetes</taxon>
        <taxon>Kitasatosporales</taxon>
        <taxon>Streptomycetaceae</taxon>
        <taxon>Streptomyces</taxon>
    </lineage>
</organism>
<gene>
    <name evidence="6" type="ORF">ACFQ5X_11295</name>
</gene>
<name>A0ABW3XAE9_9ACTN</name>
<evidence type="ECO:0000256" key="2">
    <source>
        <dbReference type="ARBA" id="ARBA00023002"/>
    </source>
</evidence>
<dbReference type="InterPro" id="IPR013328">
    <property type="entry name" value="6PGD_dom2"/>
</dbReference>
<evidence type="ECO:0000259" key="4">
    <source>
        <dbReference type="Pfam" id="PF03446"/>
    </source>
</evidence>
<comment type="similarity">
    <text evidence="1">Belongs to the HIBADH-related family.</text>
</comment>
<dbReference type="PIRSF" id="PIRSF000103">
    <property type="entry name" value="HIBADH"/>
    <property type="match status" value="1"/>
</dbReference>
<dbReference type="InterPro" id="IPR006115">
    <property type="entry name" value="6PGDH_NADP-bd"/>
</dbReference>
<proteinExistence type="inferred from homology"/>
<dbReference type="Pfam" id="PF03446">
    <property type="entry name" value="NAD_binding_2"/>
    <property type="match status" value="1"/>
</dbReference>
<dbReference type="EMBL" id="JBHTMM010000010">
    <property type="protein sequence ID" value="MFD1306426.1"/>
    <property type="molecule type" value="Genomic_DNA"/>
</dbReference>
<evidence type="ECO:0000256" key="1">
    <source>
        <dbReference type="ARBA" id="ARBA00009080"/>
    </source>
</evidence>
<evidence type="ECO:0000256" key="3">
    <source>
        <dbReference type="ARBA" id="ARBA00023027"/>
    </source>
</evidence>
<dbReference type="Pfam" id="PF14833">
    <property type="entry name" value="NAD_binding_11"/>
    <property type="match status" value="1"/>
</dbReference>
<dbReference type="InterPro" id="IPR036291">
    <property type="entry name" value="NAD(P)-bd_dom_sf"/>
</dbReference>
<comment type="caution">
    <text evidence="6">The sequence shown here is derived from an EMBL/GenBank/DDBJ whole genome shotgun (WGS) entry which is preliminary data.</text>
</comment>
<keyword evidence="3" id="KW-0520">NAD</keyword>
<evidence type="ECO:0000313" key="6">
    <source>
        <dbReference type="EMBL" id="MFD1306426.1"/>
    </source>
</evidence>
<accession>A0ABW3XAE9</accession>
<dbReference type="PANTHER" id="PTHR43580:SF2">
    <property type="entry name" value="CYTOKINE-LIKE NUCLEAR FACTOR N-PAC"/>
    <property type="match status" value="1"/>
</dbReference>
<dbReference type="SUPFAM" id="SSF51735">
    <property type="entry name" value="NAD(P)-binding Rossmann-fold domains"/>
    <property type="match status" value="1"/>
</dbReference>
<dbReference type="InterPro" id="IPR008927">
    <property type="entry name" value="6-PGluconate_DH-like_C_sf"/>
</dbReference>
<dbReference type="Gene3D" id="3.40.50.720">
    <property type="entry name" value="NAD(P)-binding Rossmann-like Domain"/>
    <property type="match status" value="1"/>
</dbReference>
<dbReference type="PANTHER" id="PTHR43580">
    <property type="entry name" value="OXIDOREDUCTASE GLYR1-RELATED"/>
    <property type="match status" value="1"/>
</dbReference>
<dbReference type="InterPro" id="IPR051265">
    <property type="entry name" value="HIBADH-related_NP60_sf"/>
</dbReference>
<dbReference type="SUPFAM" id="SSF48179">
    <property type="entry name" value="6-phosphogluconate dehydrogenase C-terminal domain-like"/>
    <property type="match status" value="1"/>
</dbReference>
<dbReference type="Gene3D" id="1.10.1040.10">
    <property type="entry name" value="N-(1-d-carboxylethyl)-l-norvaline Dehydrogenase, domain 2"/>
    <property type="match status" value="1"/>
</dbReference>
<dbReference type="EC" id="1.1.-.-" evidence="6"/>
<evidence type="ECO:0000259" key="5">
    <source>
        <dbReference type="Pfam" id="PF14833"/>
    </source>
</evidence>
<sequence length="320" mass="33365">MAHVTQDPPRVGWIGTGRMGFQLAARLLDAGYDVAVHNRTRAKAEPLTERGATVVDRPVDLADRDVVFTMVSASPDLQAVTTGPGGLLTSPDAAPGVLIDSSTVSTGTSALVREEAARRGTDFLAAPVSGNPKVIAAGGLTIAVSGSREVFGRIEPLLAALGRGVTYVGEDEAARLVKIAHNVFLGVVTQSLAEITVLAEKGGVSRAAFLEFLNDSVMGSAYTRYKSPALVNLDFKPTFTMPLLRKDLELGLSAARELEVPMPLAAATAQLVASAVGAGHVDEDFAALILEQARNSGITLVAEDVSVDDGLSPRDRAVGR</sequence>
<evidence type="ECO:0000313" key="7">
    <source>
        <dbReference type="Proteomes" id="UP001597058"/>
    </source>
</evidence>